<proteinExistence type="predicted"/>
<reference evidence="1" key="1">
    <citation type="journal article" date="2015" name="Int. J. Syst. Evol. Microbiol.">
        <title>Rhizobium oryzicola sp. nov., potential plant-growth-promoting endophytic bacteria isolated from rice roots.</title>
        <authorList>
            <person name="Zhang X.X."/>
            <person name="Gao J.S."/>
            <person name="Cao Y.H."/>
            <person name="Sheirdil R.A."/>
            <person name="Wang X.C."/>
            <person name="Zhang L."/>
        </authorList>
    </citation>
    <scope>NUCLEOTIDE SEQUENCE</scope>
    <source>
        <strain evidence="1">05753</strain>
    </source>
</reference>
<evidence type="ECO:0000313" key="1">
    <source>
        <dbReference type="EMBL" id="MDO1581942.1"/>
    </source>
</evidence>
<dbReference type="SUPFAM" id="SSF103025">
    <property type="entry name" value="Folate-binding domain"/>
    <property type="match status" value="1"/>
</dbReference>
<dbReference type="InterPro" id="IPR007375">
    <property type="entry name" value="SoxG"/>
</dbReference>
<reference evidence="1" key="2">
    <citation type="submission" date="2023-07" db="EMBL/GenBank/DDBJ databases">
        <authorList>
            <person name="Sun H."/>
        </authorList>
    </citation>
    <scope>NUCLEOTIDE SEQUENCE</scope>
    <source>
        <strain evidence="1">05753</strain>
    </source>
</reference>
<evidence type="ECO:0000313" key="2">
    <source>
        <dbReference type="Proteomes" id="UP001169006"/>
    </source>
</evidence>
<dbReference type="Gene3D" id="3.30.70.1520">
    <property type="entry name" value="Heterotetrameric sarcosine oxidase"/>
    <property type="match status" value="1"/>
</dbReference>
<dbReference type="InterPro" id="IPR006280">
    <property type="entry name" value="SoxG_het"/>
</dbReference>
<gene>
    <name evidence="1" type="ORF">Q2T52_07525</name>
</gene>
<keyword evidence="2" id="KW-1185">Reference proteome</keyword>
<comment type="caution">
    <text evidence="1">The sequence shown here is derived from an EMBL/GenBank/DDBJ whole genome shotgun (WGS) entry which is preliminary data.</text>
</comment>
<dbReference type="Gene3D" id="3.30.1360.120">
    <property type="entry name" value="Probable tRNA modification gtpase trme, domain 1"/>
    <property type="match status" value="1"/>
</dbReference>
<dbReference type="NCBIfam" id="TIGR01375">
    <property type="entry name" value="soxG"/>
    <property type="match status" value="1"/>
</dbReference>
<accession>A0ABT8SU22</accession>
<dbReference type="EMBL" id="JAUKWQ010000002">
    <property type="protein sequence ID" value="MDO1581942.1"/>
    <property type="molecule type" value="Genomic_DNA"/>
</dbReference>
<dbReference type="Pfam" id="PF04268">
    <property type="entry name" value="SoxG"/>
    <property type="match status" value="1"/>
</dbReference>
<name>A0ABT8SU22_9HYPH</name>
<sequence length="191" mass="19789">MADLAIRTLPLAGAHGGSASVRLEPAQPARRISLRAGAEAVAALSTALGVNLPTEPRTSASNDSRTALWLGPDEWLVIDEGAVDLNDSGTGVANGLINAAAGTGVAHSATDVSHRNTAILVSGPAAADVLNGGCPLDLSLKAFRVGACARTLFGKIEVVLLRTGEQNFRLECWRSFSEYAFGLLRQSAEDL</sequence>
<organism evidence="1 2">
    <name type="scientific">Rhizobium oryzicola</name>
    <dbReference type="NCBI Taxonomy" id="1232668"/>
    <lineage>
        <taxon>Bacteria</taxon>
        <taxon>Pseudomonadati</taxon>
        <taxon>Pseudomonadota</taxon>
        <taxon>Alphaproteobacteria</taxon>
        <taxon>Hyphomicrobiales</taxon>
        <taxon>Rhizobiaceae</taxon>
        <taxon>Rhizobium/Agrobacterium group</taxon>
        <taxon>Rhizobium</taxon>
    </lineage>
</organism>
<dbReference type="InterPro" id="IPR027266">
    <property type="entry name" value="TrmE/GcvT-like"/>
</dbReference>
<dbReference type="RefSeq" id="WP_302076101.1">
    <property type="nucleotide sequence ID" value="NZ_JAUKWQ010000002.1"/>
</dbReference>
<dbReference type="Proteomes" id="UP001169006">
    <property type="component" value="Unassembled WGS sequence"/>
</dbReference>
<protein>
    <submittedName>
        <fullName evidence="1">Sarcosine oxidase subunit gamma</fullName>
    </submittedName>
</protein>